<dbReference type="SUPFAM" id="SSF51735">
    <property type="entry name" value="NAD(P)-binding Rossmann-fold domains"/>
    <property type="match status" value="1"/>
</dbReference>
<dbReference type="PANTHER" id="PTHR43454">
    <property type="entry name" value="GLYCERALDEHYDE-3-PHOSPHATE DEHYDROGENASE"/>
    <property type="match status" value="1"/>
</dbReference>
<evidence type="ECO:0000313" key="6">
    <source>
        <dbReference type="EMBL" id="GAA6130450.1"/>
    </source>
</evidence>
<dbReference type="Pfam" id="PF00044">
    <property type="entry name" value="Gp_dh_N"/>
    <property type="match status" value="1"/>
</dbReference>
<dbReference type="FunFam" id="3.30.360.10:FF:000002">
    <property type="entry name" value="Glyceraldehyde-3-phosphate dehydrogenase"/>
    <property type="match status" value="1"/>
</dbReference>
<dbReference type="Proteomes" id="UP001486808">
    <property type="component" value="Unassembled WGS sequence"/>
</dbReference>
<gene>
    <name evidence="6" type="ORF">NBRC116187_08100</name>
    <name evidence="7" type="ORF">SAMN05216271_1038</name>
</gene>
<dbReference type="GO" id="GO:0016620">
    <property type="term" value="F:oxidoreductase activity, acting on the aldehyde or oxo group of donors, NAD or NADP as acceptor"/>
    <property type="evidence" value="ECO:0007669"/>
    <property type="project" value="InterPro"/>
</dbReference>
<feature type="domain" description="Glyceraldehyde 3-phosphate dehydrogenase NAD(P) binding" evidence="5">
    <location>
        <begin position="129"/>
        <end position="290"/>
    </location>
</feature>
<dbReference type="CDD" id="cd05214">
    <property type="entry name" value="GAPDH_I_N"/>
    <property type="match status" value="1"/>
</dbReference>
<evidence type="ECO:0000256" key="2">
    <source>
        <dbReference type="ARBA" id="ARBA00023002"/>
    </source>
</evidence>
<dbReference type="GO" id="GO:0050661">
    <property type="term" value="F:NADP binding"/>
    <property type="evidence" value="ECO:0007669"/>
    <property type="project" value="InterPro"/>
</dbReference>
<reference evidence="6 9" key="3">
    <citation type="submission" date="2024-04" db="EMBL/GenBank/DDBJ databases">
        <title>Draft genome sequence of Halopseudomonas sabulinigri NBRC 116187.</title>
        <authorList>
            <person name="Miyakawa T."/>
            <person name="Kusuya Y."/>
            <person name="Miura T."/>
        </authorList>
    </citation>
    <scope>NUCLEOTIDE SEQUENCE [LARGE SCALE GENOMIC DNA]</scope>
    <source>
        <strain evidence="6 9">4NH20-0042</strain>
    </source>
</reference>
<dbReference type="EMBL" id="BAABWD010000001">
    <property type="protein sequence ID" value="GAA6130450.1"/>
    <property type="molecule type" value="Genomic_DNA"/>
</dbReference>
<dbReference type="AlphaFoldDB" id="A0A1H1P1E0"/>
<dbReference type="InterPro" id="IPR020829">
    <property type="entry name" value="GlycerAld_3-P_DH_cat"/>
</dbReference>
<dbReference type="PROSITE" id="PS00071">
    <property type="entry name" value="GAPDH"/>
    <property type="match status" value="1"/>
</dbReference>
<accession>A0A1H1P1E0</accession>
<dbReference type="PRINTS" id="PR00078">
    <property type="entry name" value="G3PDHDRGNASE"/>
</dbReference>
<protein>
    <recommendedName>
        <fullName evidence="4">Glyceraldehyde-3-phosphate dehydrogenase</fullName>
        <ecNumber evidence="4">1.2.1.-</ecNumber>
    </recommendedName>
</protein>
<dbReference type="EC" id="1.2.1.-" evidence="4"/>
<dbReference type="SUPFAM" id="SSF55347">
    <property type="entry name" value="Glyceraldehyde-3-phosphate dehydrogenase-like, C-terminal domain"/>
    <property type="match status" value="1"/>
</dbReference>
<dbReference type="InterPro" id="IPR020830">
    <property type="entry name" value="GlycerAld_3-P_DH_AS"/>
</dbReference>
<dbReference type="RefSeq" id="WP_092284481.1">
    <property type="nucleotide sequence ID" value="NZ_BAABWD010000001.1"/>
</dbReference>
<dbReference type="NCBIfam" id="TIGR01534">
    <property type="entry name" value="GAPDH-I"/>
    <property type="match status" value="1"/>
</dbReference>
<dbReference type="STRING" id="472181.SAMN05216271_1038"/>
<dbReference type="InterPro" id="IPR020831">
    <property type="entry name" value="GlycerAld/Erythrose_P_DH"/>
</dbReference>
<dbReference type="PANTHER" id="PTHR43454:SF1">
    <property type="entry name" value="GLYCERALDEHYDE 3-PHOSPHATE DEHYDROGENASE NAD(P) BINDING DOMAIN-CONTAINING PROTEIN"/>
    <property type="match status" value="1"/>
</dbReference>
<dbReference type="EMBL" id="LT629763">
    <property type="protein sequence ID" value="SDS04830.1"/>
    <property type="molecule type" value="Genomic_DNA"/>
</dbReference>
<dbReference type="Proteomes" id="UP000243413">
    <property type="component" value="Chromosome I"/>
</dbReference>
<evidence type="ECO:0000256" key="3">
    <source>
        <dbReference type="RuleBase" id="RU000397"/>
    </source>
</evidence>
<evidence type="ECO:0000256" key="1">
    <source>
        <dbReference type="ARBA" id="ARBA00007406"/>
    </source>
</evidence>
<dbReference type="GO" id="GO:0051287">
    <property type="term" value="F:NAD binding"/>
    <property type="evidence" value="ECO:0007669"/>
    <property type="project" value="InterPro"/>
</dbReference>
<evidence type="ECO:0000313" key="8">
    <source>
        <dbReference type="Proteomes" id="UP000243413"/>
    </source>
</evidence>
<sequence>MTQAQFEQCLESWTDREATAEAMIPLIGRLYREHNVVTSIYGRGLVNRSVISLLKSHRFARQIDDTELSVHDTFPVIKALLDLDLGPASIDLARLVKKFRESGSDDLDAFLRDELSSVIGHTGERRQGRDVVLYGFGRIGRLLARIMIEKAGAGDGLRLRAIVVRKGAANDLAKRASLLRRDSVHGSFQGTITIDEENNTLTANGNQIQVIYASDPASIDYTSYGISDAIIVDNTGVWRDEAGLSQHLQCKGASQVVLTAPGKGDLKNIVHGINHAAMTPEDKIISAASCTTNAIVPVLKAINDKFGIVNGHVETVHSYTNDQNLIDNFHKGDRRGRSAALNMVITETGAAKAVAKALPELAGKLSGNAIRVPTPNVSMAILNLNLEKSTDRDEVNEYLRHMALHSDLHKQIDFTNSVEVVSSDFVGSRHAGVVDAEATICNDNRVILYVWYDNEFGYSCQVVRILEDMAHVNPPAFPA</sequence>
<evidence type="ECO:0000313" key="9">
    <source>
        <dbReference type="Proteomes" id="UP001486808"/>
    </source>
</evidence>
<dbReference type="Gene3D" id="3.30.360.10">
    <property type="entry name" value="Dihydrodipicolinate Reductase, domain 2"/>
    <property type="match status" value="1"/>
</dbReference>
<keyword evidence="2 4" id="KW-0560">Oxidoreductase</keyword>
<dbReference type="SMART" id="SM00846">
    <property type="entry name" value="Gp_dh_N"/>
    <property type="match status" value="1"/>
</dbReference>
<reference evidence="7" key="2">
    <citation type="submission" date="2016-10" db="EMBL/GenBank/DDBJ databases">
        <authorList>
            <person name="de Groot N.N."/>
        </authorList>
    </citation>
    <scope>NUCLEOTIDE SEQUENCE [LARGE SCALE GENOMIC DNA]</scope>
    <source>
        <strain evidence="7">JCM 14963</strain>
    </source>
</reference>
<dbReference type="NCBIfam" id="NF006139">
    <property type="entry name" value="PRK08289.1"/>
    <property type="match status" value="1"/>
</dbReference>
<dbReference type="InterPro" id="IPR006424">
    <property type="entry name" value="Glyceraldehyde-3-P_DH_1"/>
</dbReference>
<proteinExistence type="inferred from homology"/>
<keyword evidence="9" id="KW-1185">Reference proteome</keyword>
<dbReference type="GO" id="GO:0006006">
    <property type="term" value="P:glucose metabolic process"/>
    <property type="evidence" value="ECO:0007669"/>
    <property type="project" value="InterPro"/>
</dbReference>
<reference evidence="8" key="1">
    <citation type="submission" date="2016-10" db="EMBL/GenBank/DDBJ databases">
        <authorList>
            <person name="Varghese N."/>
            <person name="Submissions S."/>
        </authorList>
    </citation>
    <scope>NUCLEOTIDE SEQUENCE [LARGE SCALE GENOMIC DNA]</scope>
    <source>
        <strain evidence="8">JCM 14963</strain>
    </source>
</reference>
<evidence type="ECO:0000256" key="4">
    <source>
        <dbReference type="RuleBase" id="RU361160"/>
    </source>
</evidence>
<dbReference type="CDD" id="cd18126">
    <property type="entry name" value="GAPDH_I_C"/>
    <property type="match status" value="1"/>
</dbReference>
<name>A0A1H1P1E0_9GAMM</name>
<dbReference type="InterPro" id="IPR036291">
    <property type="entry name" value="NAD(P)-bd_dom_sf"/>
</dbReference>
<comment type="similarity">
    <text evidence="1 3">Belongs to the glyceraldehyde-3-phosphate dehydrogenase family.</text>
</comment>
<dbReference type="Gene3D" id="3.40.50.720">
    <property type="entry name" value="NAD(P)-binding Rossmann-like Domain"/>
    <property type="match status" value="1"/>
</dbReference>
<evidence type="ECO:0000259" key="5">
    <source>
        <dbReference type="SMART" id="SM00846"/>
    </source>
</evidence>
<dbReference type="InterPro" id="IPR020828">
    <property type="entry name" value="GlycerAld_3-P_DH_NAD(P)-bd"/>
</dbReference>
<evidence type="ECO:0000313" key="7">
    <source>
        <dbReference type="EMBL" id="SDS04830.1"/>
    </source>
</evidence>
<dbReference type="Pfam" id="PF02800">
    <property type="entry name" value="Gp_dh_C"/>
    <property type="match status" value="1"/>
</dbReference>
<organism evidence="7 8">
    <name type="scientific">Halopseudomonas sabulinigri</name>
    <dbReference type="NCBI Taxonomy" id="472181"/>
    <lineage>
        <taxon>Bacteria</taxon>
        <taxon>Pseudomonadati</taxon>
        <taxon>Pseudomonadota</taxon>
        <taxon>Gammaproteobacteria</taxon>
        <taxon>Pseudomonadales</taxon>
        <taxon>Pseudomonadaceae</taxon>
        <taxon>Halopseudomonas</taxon>
    </lineage>
</organism>
<dbReference type="OrthoDB" id="9803304at2"/>